<proteinExistence type="predicted"/>
<evidence type="ECO:0000313" key="1">
    <source>
        <dbReference type="EMBL" id="QTL97694.1"/>
    </source>
</evidence>
<dbReference type="InterPro" id="IPR050179">
    <property type="entry name" value="Trans_hexapeptide_repeat"/>
</dbReference>
<dbReference type="Pfam" id="PF14602">
    <property type="entry name" value="Hexapep_2"/>
    <property type="match status" value="1"/>
</dbReference>
<accession>A0A8A7KHT8</accession>
<dbReference type="KEGG" id="ifn:GM661_06690"/>
<dbReference type="Pfam" id="PF00132">
    <property type="entry name" value="Hexapep"/>
    <property type="match status" value="3"/>
</dbReference>
<dbReference type="PANTHER" id="PTHR43300:SF4">
    <property type="entry name" value="ACYL-[ACYL-CARRIER-PROTEIN]--UDP-N-ACETYLGLUCOSAMINE O-ACYLTRANSFERASE"/>
    <property type="match status" value="1"/>
</dbReference>
<dbReference type="SUPFAM" id="SSF51161">
    <property type="entry name" value="Trimeric LpxA-like enzymes"/>
    <property type="match status" value="1"/>
</dbReference>
<dbReference type="InterPro" id="IPR001451">
    <property type="entry name" value="Hexapep"/>
</dbReference>
<dbReference type="EMBL" id="CP046640">
    <property type="protein sequence ID" value="QTL97694.1"/>
    <property type="molecule type" value="Genomic_DNA"/>
</dbReference>
<dbReference type="CDD" id="cd03358">
    <property type="entry name" value="LbH_WxcM_N_like"/>
    <property type="match status" value="1"/>
</dbReference>
<dbReference type="InterPro" id="IPR011004">
    <property type="entry name" value="Trimer_LpxA-like_sf"/>
</dbReference>
<dbReference type="RefSeq" id="WP_230869316.1">
    <property type="nucleotide sequence ID" value="NZ_CP046640.1"/>
</dbReference>
<dbReference type="Proteomes" id="UP000665020">
    <property type="component" value="Chromosome"/>
</dbReference>
<evidence type="ECO:0000313" key="2">
    <source>
        <dbReference type="Proteomes" id="UP000665020"/>
    </source>
</evidence>
<protein>
    <submittedName>
        <fullName evidence="1">N-acetyltransferase</fullName>
    </submittedName>
</protein>
<keyword evidence="2" id="KW-1185">Reference proteome</keyword>
<dbReference type="AlphaFoldDB" id="A0A8A7KHT8"/>
<dbReference type="Gene3D" id="2.160.10.10">
    <property type="entry name" value="Hexapeptide repeat proteins"/>
    <property type="match status" value="2"/>
</dbReference>
<organism evidence="1 2">
    <name type="scientific">Iocasia fonsfrigidae</name>
    <dbReference type="NCBI Taxonomy" id="2682810"/>
    <lineage>
        <taxon>Bacteria</taxon>
        <taxon>Bacillati</taxon>
        <taxon>Bacillota</taxon>
        <taxon>Clostridia</taxon>
        <taxon>Halanaerobiales</taxon>
        <taxon>Halanaerobiaceae</taxon>
        <taxon>Iocasia</taxon>
    </lineage>
</organism>
<name>A0A8A7KHT8_9FIRM</name>
<gene>
    <name evidence="1" type="ORF">GM661_06690</name>
</gene>
<sequence length="246" mass="26187">MKKISTNIIQGKNVVIGEFTVIKDGVEIGKNVTIGNNIVLYEGTRIGDNVRIDDNTVIGKQPMRAVNSVFQDQDKKAPPVIGNGALIGTGVVIYAGSVIGADVLIADLATVRENVSIGNNTIVGRNVAVENCCKIGANCKLETNAYLTAYSVLEDDVFIAPSLVTTNDNFVGRSRERFKYQQGVTVKKGGRIGANATILPGITINEESLVAAGSVVTEDTPARKIVMGVPAKVYRDVPAEQLLENQ</sequence>
<dbReference type="PANTHER" id="PTHR43300">
    <property type="entry name" value="ACETYLTRANSFERASE"/>
    <property type="match status" value="1"/>
</dbReference>
<reference evidence="1" key="1">
    <citation type="submission" date="2019-12" db="EMBL/GenBank/DDBJ databases">
        <authorList>
            <person name="zhang j."/>
            <person name="sun C.M."/>
        </authorList>
    </citation>
    <scope>NUCLEOTIDE SEQUENCE</scope>
    <source>
        <strain evidence="1">NS-1</strain>
    </source>
</reference>